<keyword evidence="2" id="KW-1185">Reference proteome</keyword>
<dbReference type="RefSeq" id="WP_354314038.1">
    <property type="nucleotide sequence ID" value="NZ_JBEPME010000005.1"/>
</dbReference>
<dbReference type="EMBL" id="JBEPME010000005">
    <property type="protein sequence ID" value="MET3658395.1"/>
    <property type="molecule type" value="Genomic_DNA"/>
</dbReference>
<dbReference type="Proteomes" id="UP001549104">
    <property type="component" value="Unassembled WGS sequence"/>
</dbReference>
<evidence type="ECO:0000313" key="2">
    <source>
        <dbReference type="Proteomes" id="UP001549104"/>
    </source>
</evidence>
<evidence type="ECO:0000313" key="1">
    <source>
        <dbReference type="EMBL" id="MET3658395.1"/>
    </source>
</evidence>
<accession>A0ABV2KBE7</accession>
<name>A0ABV2KBE7_SPOPS</name>
<protein>
    <submittedName>
        <fullName evidence="1">Uncharacterized protein</fullName>
    </submittedName>
</protein>
<reference evidence="1 2" key="1">
    <citation type="submission" date="2024-06" db="EMBL/GenBank/DDBJ databases">
        <title>Sorghum-associated microbial communities from plants grown in Nebraska, USA.</title>
        <authorList>
            <person name="Schachtman D."/>
        </authorList>
    </citation>
    <scope>NUCLEOTIDE SEQUENCE [LARGE SCALE GENOMIC DNA]</scope>
    <source>
        <strain evidence="1 2">1288</strain>
    </source>
</reference>
<gene>
    <name evidence="1" type="ORF">ABIC55_003512</name>
</gene>
<organism evidence="1 2">
    <name type="scientific">Sporosarcina psychrophila</name>
    <name type="common">Bacillus psychrophilus</name>
    <dbReference type="NCBI Taxonomy" id="1476"/>
    <lineage>
        <taxon>Bacteria</taxon>
        <taxon>Bacillati</taxon>
        <taxon>Bacillota</taxon>
        <taxon>Bacilli</taxon>
        <taxon>Bacillales</taxon>
        <taxon>Caryophanaceae</taxon>
        <taxon>Sporosarcina</taxon>
    </lineage>
</organism>
<sequence>MKLYAQILYNRAHWIFESEERPEYDDSIVLVDITGRGDVKEGWDYDSKTGVFTEPVYEPVEPIEPQPTQEEIQTQTLLNTEYLVIMSELTNL</sequence>
<comment type="caution">
    <text evidence="1">The sequence shown here is derived from an EMBL/GenBank/DDBJ whole genome shotgun (WGS) entry which is preliminary data.</text>
</comment>
<proteinExistence type="predicted"/>